<comment type="caution">
    <text evidence="1">The sequence shown here is derived from an EMBL/GenBank/DDBJ whole genome shotgun (WGS) entry which is preliminary data.</text>
</comment>
<dbReference type="EMBL" id="BAAAEW010000011">
    <property type="protein sequence ID" value="GAA0750361.1"/>
    <property type="molecule type" value="Genomic_DNA"/>
</dbReference>
<dbReference type="Pfam" id="PF09619">
    <property type="entry name" value="YscW"/>
    <property type="match status" value="1"/>
</dbReference>
<evidence type="ECO:0000313" key="2">
    <source>
        <dbReference type="Proteomes" id="UP001500279"/>
    </source>
</evidence>
<dbReference type="RefSeq" id="WP_170200736.1">
    <property type="nucleotide sequence ID" value="NZ_BAAAEW010000011.1"/>
</dbReference>
<name>A0ABP3V756_9BURK</name>
<dbReference type="Proteomes" id="UP001500279">
    <property type="component" value="Unassembled WGS sequence"/>
</dbReference>
<gene>
    <name evidence="1" type="ORF">GCM10009107_21930</name>
</gene>
<keyword evidence="2" id="KW-1185">Reference proteome</keyword>
<sequence length="113" mass="12700">MATITIPGSVRLPGPRRLHDAELIVGLDDVLMLDARAIRVAETRIRSLDGMRETVSFTLRFDETKLKHSTYVLSAEIHQFAHDCLAPGDFLTTASYPWNRDRSHDVEITVAPL</sequence>
<organism evidence="1 2">
    <name type="scientific">Ideonella azotifigens</name>
    <dbReference type="NCBI Taxonomy" id="513160"/>
    <lineage>
        <taxon>Bacteria</taxon>
        <taxon>Pseudomonadati</taxon>
        <taxon>Pseudomonadota</taxon>
        <taxon>Betaproteobacteria</taxon>
        <taxon>Burkholderiales</taxon>
        <taxon>Sphaerotilaceae</taxon>
        <taxon>Ideonella</taxon>
    </lineage>
</organism>
<evidence type="ECO:0000313" key="1">
    <source>
        <dbReference type="EMBL" id="GAA0750361.1"/>
    </source>
</evidence>
<dbReference type="InterPro" id="IPR039366">
    <property type="entry name" value="Pilotin"/>
</dbReference>
<proteinExistence type="predicted"/>
<protein>
    <submittedName>
        <fullName evidence="1">Uncharacterized protein</fullName>
    </submittedName>
</protein>
<accession>A0ABP3V756</accession>
<reference evidence="2" key="1">
    <citation type="journal article" date="2019" name="Int. J. Syst. Evol. Microbiol.">
        <title>The Global Catalogue of Microorganisms (GCM) 10K type strain sequencing project: providing services to taxonomists for standard genome sequencing and annotation.</title>
        <authorList>
            <consortium name="The Broad Institute Genomics Platform"/>
            <consortium name="The Broad Institute Genome Sequencing Center for Infectious Disease"/>
            <person name="Wu L."/>
            <person name="Ma J."/>
        </authorList>
    </citation>
    <scope>NUCLEOTIDE SEQUENCE [LARGE SCALE GENOMIC DNA]</scope>
    <source>
        <strain evidence="2">JCM 15503</strain>
    </source>
</reference>